<dbReference type="GO" id="GO:0004630">
    <property type="term" value="F:phospholipase D activity"/>
    <property type="evidence" value="ECO:0007669"/>
    <property type="project" value="UniProtKB-EC"/>
</dbReference>
<dbReference type="Pfam" id="PF13091">
    <property type="entry name" value="PLDc_2"/>
    <property type="match status" value="2"/>
</dbReference>
<dbReference type="Proteomes" id="UP001183604">
    <property type="component" value="Unassembled WGS sequence"/>
</dbReference>
<feature type="signal peptide" evidence="7">
    <location>
        <begin position="1"/>
        <end position="28"/>
    </location>
</feature>
<evidence type="ECO:0000256" key="3">
    <source>
        <dbReference type="ARBA" id="ARBA00012027"/>
    </source>
</evidence>
<dbReference type="EC" id="3.1.4.4" evidence="3"/>
<dbReference type="InterPro" id="IPR025202">
    <property type="entry name" value="PLD-like_dom"/>
</dbReference>
<dbReference type="Gene3D" id="3.30.870.10">
    <property type="entry name" value="Endonuclease Chain A"/>
    <property type="match status" value="2"/>
</dbReference>
<dbReference type="PANTHER" id="PTHR43856:SF1">
    <property type="entry name" value="MITOCHONDRIAL CARDIOLIPIN HYDROLASE"/>
    <property type="match status" value="1"/>
</dbReference>
<evidence type="ECO:0000313" key="12">
    <source>
        <dbReference type="Proteomes" id="UP001183604"/>
    </source>
</evidence>
<comment type="caution">
    <text evidence="9">The sequence shown here is derived from an EMBL/GenBank/DDBJ whole genome shotgun (WGS) entry which is preliminary data.</text>
</comment>
<evidence type="ECO:0000256" key="2">
    <source>
        <dbReference type="ARBA" id="ARBA00008664"/>
    </source>
</evidence>
<proteinExistence type="inferred from homology"/>
<reference evidence="10 12" key="2">
    <citation type="submission" date="2023-07" db="EMBL/GenBank/DDBJ databases">
        <title>Sequencing the genomes of 1000 actinobacteria strains.</title>
        <authorList>
            <person name="Klenk H.-P."/>
        </authorList>
    </citation>
    <scope>NUCLEOTIDE SEQUENCE [LARGE SCALE GENOMIC DNA]</scope>
    <source>
        <strain evidence="10 12">DSM 44724</strain>
    </source>
</reference>
<reference evidence="9" key="1">
    <citation type="submission" date="2022-12" db="EMBL/GenBank/DDBJ databases">
        <title>Gycomyces niveus sp.nov., a novel actinomycete isolated from soil in Shouguang.</title>
        <authorList>
            <person name="Yang X."/>
        </authorList>
    </citation>
    <scope>NUCLEOTIDE SEQUENCE</scope>
    <source>
        <strain evidence="9">DSM 44724</strain>
    </source>
</reference>
<sequence length="369" mass="39551">MNRRFLAMAAAGAMLAALTLTAASPAQAAATGCGRTGSYTVCTTNPNGAKDTSIVEEITRQVAATGKGDTIRLAVYYFSLDKPIAPLADALVAAEKRGVDVRAVFGTRNDRPSLNDAVIAKLENAGAAVHQCDGGCLPNSEGTRKGPMHNRFFLIEKGGAPTVLVTSLSFVGSQLTQAHNLIGVHGDRALFDFYTAYWNRLYARNWNGWTDADKGKGGSLARAWAFPRRSDAFAAELAQITGCGKGDRVWVGSANFQSNRPEVRAQLDRIQGLGCQVRVVVRSGPTASPGWIEDKLGASNVRVHDAHRNKYVIAEAQFGSSHRAVVWTGTHNLNGNGLNHSNDNMIRVVNQAVADRYAAHFQSLWDGAK</sequence>
<dbReference type="EMBL" id="JAPZVQ010000015">
    <property type="protein sequence ID" value="MDA1387301.1"/>
    <property type="molecule type" value="Genomic_DNA"/>
</dbReference>
<evidence type="ECO:0000256" key="6">
    <source>
        <dbReference type="ARBA" id="ARBA00023098"/>
    </source>
</evidence>
<keyword evidence="12" id="KW-1185">Reference proteome</keyword>
<evidence type="ECO:0000256" key="4">
    <source>
        <dbReference type="ARBA" id="ARBA00022801"/>
    </source>
</evidence>
<evidence type="ECO:0000313" key="9">
    <source>
        <dbReference type="EMBL" id="MDA1387301.1"/>
    </source>
</evidence>
<dbReference type="EMBL" id="JAVDYD010000001">
    <property type="protein sequence ID" value="MDR7340053.1"/>
    <property type="molecule type" value="Genomic_DNA"/>
</dbReference>
<keyword evidence="7" id="KW-0732">Signal</keyword>
<evidence type="ECO:0000259" key="8">
    <source>
        <dbReference type="Pfam" id="PF13091"/>
    </source>
</evidence>
<comment type="similarity">
    <text evidence="2">Belongs to the phospholipase D family.</text>
</comment>
<name>A0A9X3SZE9_9ACTN</name>
<dbReference type="GO" id="GO:0016042">
    <property type="term" value="P:lipid catabolic process"/>
    <property type="evidence" value="ECO:0007669"/>
    <property type="project" value="UniProtKB-KW"/>
</dbReference>
<gene>
    <name evidence="10" type="ORF">J2S69_003772</name>
    <name evidence="9" type="ORF">O2L01_20065</name>
</gene>
<feature type="domain" description="Phospholipase D-like" evidence="8">
    <location>
        <begin position="69"/>
        <end position="200"/>
    </location>
</feature>
<comment type="catalytic activity">
    <reaction evidence="1">
        <text>a 1,2-diacyl-sn-glycero-3-phosphocholine + H2O = a 1,2-diacyl-sn-glycero-3-phosphate + choline + H(+)</text>
        <dbReference type="Rhea" id="RHEA:14445"/>
        <dbReference type="ChEBI" id="CHEBI:15354"/>
        <dbReference type="ChEBI" id="CHEBI:15377"/>
        <dbReference type="ChEBI" id="CHEBI:15378"/>
        <dbReference type="ChEBI" id="CHEBI:57643"/>
        <dbReference type="ChEBI" id="CHEBI:58608"/>
        <dbReference type="EC" id="3.1.4.4"/>
    </reaction>
</comment>
<dbReference type="GO" id="GO:0016891">
    <property type="term" value="F:RNA endonuclease activity producing 5'-phosphomonoesters, hydrolytic mechanism"/>
    <property type="evidence" value="ECO:0007669"/>
    <property type="project" value="TreeGrafter"/>
</dbReference>
<feature type="domain" description="Phospholipase D-like" evidence="8">
    <location>
        <begin position="247"/>
        <end position="365"/>
    </location>
</feature>
<evidence type="ECO:0000256" key="1">
    <source>
        <dbReference type="ARBA" id="ARBA00000798"/>
    </source>
</evidence>
<evidence type="ECO:0000313" key="11">
    <source>
        <dbReference type="Proteomes" id="UP001145799"/>
    </source>
</evidence>
<dbReference type="RefSeq" id="WP_270123811.1">
    <property type="nucleotide sequence ID" value="NZ_BAAAOM010000003.1"/>
</dbReference>
<dbReference type="PANTHER" id="PTHR43856">
    <property type="entry name" value="CARDIOLIPIN HYDROLASE"/>
    <property type="match status" value="1"/>
</dbReference>
<organism evidence="9 11">
    <name type="scientific">Glycomyces lechevalierae</name>
    <dbReference type="NCBI Taxonomy" id="256034"/>
    <lineage>
        <taxon>Bacteria</taxon>
        <taxon>Bacillati</taxon>
        <taxon>Actinomycetota</taxon>
        <taxon>Actinomycetes</taxon>
        <taxon>Glycomycetales</taxon>
        <taxon>Glycomycetaceae</taxon>
        <taxon>Glycomyces</taxon>
    </lineage>
</organism>
<dbReference type="Proteomes" id="UP001145799">
    <property type="component" value="Unassembled WGS sequence"/>
</dbReference>
<keyword evidence="4" id="KW-0378">Hydrolase</keyword>
<dbReference type="PROSITE" id="PS51257">
    <property type="entry name" value="PROKAR_LIPOPROTEIN"/>
    <property type="match status" value="1"/>
</dbReference>
<dbReference type="InterPro" id="IPR051406">
    <property type="entry name" value="PLD_domain"/>
</dbReference>
<evidence type="ECO:0000256" key="7">
    <source>
        <dbReference type="SAM" id="SignalP"/>
    </source>
</evidence>
<keyword evidence="6" id="KW-0443">Lipid metabolism</keyword>
<dbReference type="SUPFAM" id="SSF56024">
    <property type="entry name" value="Phospholipase D/nuclease"/>
    <property type="match status" value="2"/>
</dbReference>
<evidence type="ECO:0000313" key="10">
    <source>
        <dbReference type="EMBL" id="MDR7340053.1"/>
    </source>
</evidence>
<keyword evidence="5" id="KW-0442">Lipid degradation</keyword>
<dbReference type="AlphaFoldDB" id="A0A9X3SZE9"/>
<protein>
    <recommendedName>
        <fullName evidence="3">phospholipase D</fullName>
        <ecNumber evidence="3">3.1.4.4</ecNumber>
    </recommendedName>
</protein>
<accession>A0A9X3SZE9</accession>
<feature type="chain" id="PRO_5040756656" description="phospholipase D" evidence="7">
    <location>
        <begin position="29"/>
        <end position="369"/>
    </location>
</feature>
<evidence type="ECO:0000256" key="5">
    <source>
        <dbReference type="ARBA" id="ARBA00022963"/>
    </source>
</evidence>